<gene>
    <name evidence="3" type="ORF">DWB68_03445</name>
</gene>
<dbReference type="AlphaFoldDB" id="A0A399JFX8"/>
<dbReference type="Gene3D" id="3.30.530.20">
    <property type="match status" value="1"/>
</dbReference>
<comment type="similarity">
    <text evidence="1">Belongs to the AHA1 family.</text>
</comment>
<dbReference type="InterPro" id="IPR013538">
    <property type="entry name" value="ASHA1/2-like_C"/>
</dbReference>
<feature type="domain" description="Activator of Hsp90 ATPase homologue 1/2-like C-terminal" evidence="2">
    <location>
        <begin position="16"/>
        <end position="146"/>
    </location>
</feature>
<evidence type="ECO:0000313" key="4">
    <source>
        <dbReference type="Proteomes" id="UP000265419"/>
    </source>
</evidence>
<proteinExistence type="inferred from homology"/>
<dbReference type="EMBL" id="QQXK01000005">
    <property type="protein sequence ID" value="RII43099.1"/>
    <property type="molecule type" value="Genomic_DNA"/>
</dbReference>
<dbReference type="Proteomes" id="UP000265419">
    <property type="component" value="Unassembled WGS sequence"/>
</dbReference>
<evidence type="ECO:0000313" key="3">
    <source>
        <dbReference type="EMBL" id="RII43099.1"/>
    </source>
</evidence>
<accession>A0A399JFX8</accession>
<dbReference type="RefSeq" id="WP_119423747.1">
    <property type="nucleotide sequence ID" value="NZ_QQXK01000005.1"/>
</dbReference>
<dbReference type="SUPFAM" id="SSF55961">
    <property type="entry name" value="Bet v1-like"/>
    <property type="match status" value="1"/>
</dbReference>
<name>A0A399JFX8_9MICC</name>
<evidence type="ECO:0000259" key="2">
    <source>
        <dbReference type="Pfam" id="PF08327"/>
    </source>
</evidence>
<keyword evidence="4" id="KW-1185">Reference proteome</keyword>
<sequence>MHPLHETIVITATLPAPPGAVWEQLADPELRLAWTVPPGQELVYDATDFSEGGRDHYRCGPAGRLGLDGEVRYLRLIPGSLLVHSELLGTPEGPLSAALLSWELEDHGATTRLRLCGQVTSFAGLAVIEGHREGFAASLRQLEAVLASRA</sequence>
<organism evidence="3 4">
    <name type="scientific">Galactobacter valiniphilus</name>
    <dbReference type="NCBI Taxonomy" id="2676122"/>
    <lineage>
        <taxon>Bacteria</taxon>
        <taxon>Bacillati</taxon>
        <taxon>Actinomycetota</taxon>
        <taxon>Actinomycetes</taxon>
        <taxon>Micrococcales</taxon>
        <taxon>Micrococcaceae</taxon>
        <taxon>Galactobacter</taxon>
    </lineage>
</organism>
<comment type="caution">
    <text evidence="3">The sequence shown here is derived from an EMBL/GenBank/DDBJ whole genome shotgun (WGS) entry which is preliminary data.</text>
</comment>
<protein>
    <recommendedName>
        <fullName evidence="2">Activator of Hsp90 ATPase homologue 1/2-like C-terminal domain-containing protein</fullName>
    </recommendedName>
</protein>
<evidence type="ECO:0000256" key="1">
    <source>
        <dbReference type="ARBA" id="ARBA00006817"/>
    </source>
</evidence>
<dbReference type="InterPro" id="IPR023393">
    <property type="entry name" value="START-like_dom_sf"/>
</dbReference>
<dbReference type="Pfam" id="PF08327">
    <property type="entry name" value="AHSA1"/>
    <property type="match status" value="1"/>
</dbReference>
<reference evidence="3 4" key="1">
    <citation type="submission" date="2018-07" db="EMBL/GenBank/DDBJ databases">
        <title>Arthrobacter sp. nov., isolated from raw cow's milk with high bacterial count.</title>
        <authorList>
            <person name="Hahne J."/>
            <person name="Isele D."/>
            <person name="Lipski A."/>
        </authorList>
    </citation>
    <scope>NUCLEOTIDE SEQUENCE [LARGE SCALE GENOMIC DNA]</scope>
    <source>
        <strain evidence="3 4">JZ R-35</strain>
    </source>
</reference>